<dbReference type="GO" id="GO:0016020">
    <property type="term" value="C:membrane"/>
    <property type="evidence" value="ECO:0007669"/>
    <property type="project" value="InterPro"/>
</dbReference>
<evidence type="ECO:0000259" key="2">
    <source>
        <dbReference type="PROSITE" id="PS50035"/>
    </source>
</evidence>
<dbReference type="InterPro" id="IPR038829">
    <property type="entry name" value="Leukosialin"/>
</dbReference>
<accession>A0A0N5ALB4</accession>
<dbReference type="GO" id="GO:0003824">
    <property type="term" value="F:catalytic activity"/>
    <property type="evidence" value="ECO:0007669"/>
    <property type="project" value="InterPro"/>
</dbReference>
<dbReference type="SMART" id="SM00137">
    <property type="entry name" value="MAM"/>
    <property type="match status" value="1"/>
</dbReference>
<evidence type="ECO:0000256" key="1">
    <source>
        <dbReference type="SAM" id="MobiDB-lite"/>
    </source>
</evidence>
<dbReference type="InterPro" id="IPR001736">
    <property type="entry name" value="PLipase_D/transphosphatidylase"/>
</dbReference>
<dbReference type="InterPro" id="IPR013320">
    <property type="entry name" value="ConA-like_dom_sf"/>
</dbReference>
<name>A0A0N5ALB4_9BILA</name>
<feature type="region of interest" description="Disordered" evidence="1">
    <location>
        <begin position="224"/>
        <end position="288"/>
    </location>
</feature>
<feature type="compositionally biased region" description="Polar residues" evidence="1">
    <location>
        <begin position="243"/>
        <end position="252"/>
    </location>
</feature>
<dbReference type="Gene3D" id="2.60.120.200">
    <property type="match status" value="2"/>
</dbReference>
<dbReference type="WBParaSite" id="SMUV_0000532501-mRNA-1">
    <property type="protein sequence ID" value="SMUV_0000532501-mRNA-1"/>
    <property type="gene ID" value="SMUV_0000532501"/>
</dbReference>
<dbReference type="PANTHER" id="PTHR35265:SF1">
    <property type="entry name" value="LEUKOSIALIN"/>
    <property type="match status" value="1"/>
</dbReference>
<sequence length="898" mass="99462">MSDLTNASAQSSGSNPLVTRILQIAFGLFVTTTDFPSNVDSNTYLKIPTYDCSFDELCRWSVSGFGEDRWRLATTDPDTILWLAATGTTLRPTSPYALIELRGKSSEWLMTDSIRCQKGSAVLSFTYWTIGDANLEICLTDDFGRKYNCTGMLETRSMPGKVSLKIPELQRPYHISFCPNTGTGVIALDNIKFDAIPCVPEQMVGNGRPATATPFPQIQQTIATTEDSQEASSTVTSAPSSSLQITAESITRPQPRGLEMLTPTPETQLTTDNSKFTSSKWIQGTNNTSTAEAKHATSSEEQFDILILGNKTSPFHDRRQQRFISDTSQLLCDFSNEFPCRWGPESGRWGIIEKGAIPSLAVSHKMLPVYPAAVVIQGSAMLSSDPIKCQSGSGKVLFRYWSNSRIYLQVCALGYGTKNMQINCVEKSRKKQSFNDRTLAVFDLPNPIDEPFTVREVISDSKFTPLILQLNIVPQWGRLNHNEYLVIDEIAYIGECDLDKLEEKNRVTEETENEKAEVPSNKVETARNKNIEAVTSRTTPQTDTTTTLTILKWTTDTLTVDTESTTVSPSTEAATPVTQASVISVINVVTTTTDYSVNTEVPPEITTVTEQPVTDTILKLTAVQTSSSELAEVASLRPPTAIPLPPEVSISLSTASTVQPTYRPLDRFLTRRPFVEVVQLESTTSATKRPESFTVGFTPSTTLSVENVMYAKDYCALLNCNFEVNACNYLNHGLTKSPWSLRNRGYGFPLSRYNDIRNSPGNGQFVSTLLAPGDFAILESPKFNITRGMNVLLFQYYRPSFYSTIRLCIGGRNSVPYTNPQSFLQCPPILRSTSTKTAHRWNTIHAQLPAGSTHFFLVAHNVPTAREKTAIGIDNIRVAICDPKPDRINDYDNVYLVF</sequence>
<dbReference type="PROSITE" id="PS50060">
    <property type="entry name" value="MAM_2"/>
    <property type="match status" value="1"/>
</dbReference>
<evidence type="ECO:0000313" key="5">
    <source>
        <dbReference type="WBParaSite" id="SMUV_0000532501-mRNA-1"/>
    </source>
</evidence>
<feature type="compositionally biased region" description="Polar residues" evidence="1">
    <location>
        <begin position="264"/>
        <end position="288"/>
    </location>
</feature>
<dbReference type="GO" id="GO:0004888">
    <property type="term" value="F:transmembrane signaling receptor activity"/>
    <property type="evidence" value="ECO:0007669"/>
    <property type="project" value="InterPro"/>
</dbReference>
<evidence type="ECO:0000259" key="3">
    <source>
        <dbReference type="PROSITE" id="PS50060"/>
    </source>
</evidence>
<feature type="domain" description="MAM" evidence="3">
    <location>
        <begin position="718"/>
        <end position="883"/>
    </location>
</feature>
<dbReference type="SUPFAM" id="SSF49899">
    <property type="entry name" value="Concanavalin A-like lectins/glucanases"/>
    <property type="match status" value="1"/>
</dbReference>
<organism evidence="4 5">
    <name type="scientific">Syphacia muris</name>
    <dbReference type="NCBI Taxonomy" id="451379"/>
    <lineage>
        <taxon>Eukaryota</taxon>
        <taxon>Metazoa</taxon>
        <taxon>Ecdysozoa</taxon>
        <taxon>Nematoda</taxon>
        <taxon>Chromadorea</taxon>
        <taxon>Rhabditida</taxon>
        <taxon>Spirurina</taxon>
        <taxon>Oxyuridomorpha</taxon>
        <taxon>Oxyuroidea</taxon>
        <taxon>Oxyuridae</taxon>
        <taxon>Syphacia</taxon>
    </lineage>
</organism>
<dbReference type="AlphaFoldDB" id="A0A0N5ALB4"/>
<protein>
    <submittedName>
        <fullName evidence="5">MAM domain-containing protein</fullName>
    </submittedName>
</protein>
<proteinExistence type="predicted"/>
<dbReference type="PROSITE" id="PS50035">
    <property type="entry name" value="PLD"/>
    <property type="match status" value="1"/>
</dbReference>
<feature type="compositionally biased region" description="Low complexity" evidence="1">
    <location>
        <begin position="231"/>
        <end position="242"/>
    </location>
</feature>
<reference evidence="5" key="1">
    <citation type="submission" date="2016-04" db="UniProtKB">
        <authorList>
            <consortium name="WormBaseParasite"/>
        </authorList>
    </citation>
    <scope>IDENTIFICATION</scope>
</reference>
<dbReference type="Proteomes" id="UP000046393">
    <property type="component" value="Unplaced"/>
</dbReference>
<feature type="domain" description="PLD phosphodiesterase" evidence="2">
    <location>
        <begin position="476"/>
        <end position="502"/>
    </location>
</feature>
<evidence type="ECO:0000313" key="4">
    <source>
        <dbReference type="Proteomes" id="UP000046393"/>
    </source>
</evidence>
<dbReference type="PANTHER" id="PTHR35265">
    <property type="entry name" value="LEUKOSIALIN"/>
    <property type="match status" value="1"/>
</dbReference>
<dbReference type="InterPro" id="IPR000998">
    <property type="entry name" value="MAM_dom"/>
</dbReference>
<keyword evidence="4" id="KW-1185">Reference proteome</keyword>